<evidence type="ECO:0000313" key="2">
    <source>
        <dbReference type="EMBL" id="MQL98527.1"/>
    </source>
</evidence>
<feature type="region of interest" description="Disordered" evidence="1">
    <location>
        <begin position="25"/>
        <end position="44"/>
    </location>
</feature>
<evidence type="ECO:0000256" key="1">
    <source>
        <dbReference type="SAM" id="MobiDB-lite"/>
    </source>
</evidence>
<gene>
    <name evidence="2" type="ORF">Taro_031239</name>
</gene>
<accession>A0A843VW69</accession>
<sequence>MENYVEQIAVTPGLVYVNEGVCTPVSEERRPTSPQASEKRPPLIRLKRKSGAKVLLKKAAQPAAVEEAEEGEEERVGAYTPQGPIAGRIEAVAADGASSTVAAEQTVAAGDAVTAQGSTSGGANEVMRAMEVPKGAMAPIPPFEASMEVPTQTATAGSLEAEQMAETEEGGPRGFPTVAGDQEVPPTRVPPMRFERRFLLQGRPTPSTRAELAMRRITSP</sequence>
<dbReference type="Proteomes" id="UP000652761">
    <property type="component" value="Unassembled WGS sequence"/>
</dbReference>
<reference evidence="2" key="1">
    <citation type="submission" date="2017-07" db="EMBL/GenBank/DDBJ databases">
        <title>Taro Niue Genome Assembly and Annotation.</title>
        <authorList>
            <person name="Atibalentja N."/>
            <person name="Keating K."/>
            <person name="Fields C.J."/>
        </authorList>
    </citation>
    <scope>NUCLEOTIDE SEQUENCE</scope>
    <source>
        <strain evidence="2">Niue_2</strain>
        <tissue evidence="2">Leaf</tissue>
    </source>
</reference>
<dbReference type="AlphaFoldDB" id="A0A843VW69"/>
<name>A0A843VW69_COLES</name>
<feature type="region of interest" description="Disordered" evidence="1">
    <location>
        <begin position="59"/>
        <end position="82"/>
    </location>
</feature>
<protein>
    <submittedName>
        <fullName evidence="2">Uncharacterized protein</fullName>
    </submittedName>
</protein>
<evidence type="ECO:0000313" key="3">
    <source>
        <dbReference type="Proteomes" id="UP000652761"/>
    </source>
</evidence>
<keyword evidence="3" id="KW-1185">Reference proteome</keyword>
<comment type="caution">
    <text evidence="2">The sequence shown here is derived from an EMBL/GenBank/DDBJ whole genome shotgun (WGS) entry which is preliminary data.</text>
</comment>
<organism evidence="2 3">
    <name type="scientific">Colocasia esculenta</name>
    <name type="common">Wild taro</name>
    <name type="synonym">Arum esculentum</name>
    <dbReference type="NCBI Taxonomy" id="4460"/>
    <lineage>
        <taxon>Eukaryota</taxon>
        <taxon>Viridiplantae</taxon>
        <taxon>Streptophyta</taxon>
        <taxon>Embryophyta</taxon>
        <taxon>Tracheophyta</taxon>
        <taxon>Spermatophyta</taxon>
        <taxon>Magnoliopsida</taxon>
        <taxon>Liliopsida</taxon>
        <taxon>Araceae</taxon>
        <taxon>Aroideae</taxon>
        <taxon>Colocasieae</taxon>
        <taxon>Colocasia</taxon>
    </lineage>
</organism>
<proteinExistence type="predicted"/>
<dbReference type="EMBL" id="NMUH01002202">
    <property type="protein sequence ID" value="MQL98527.1"/>
    <property type="molecule type" value="Genomic_DNA"/>
</dbReference>
<feature type="region of interest" description="Disordered" evidence="1">
    <location>
        <begin position="164"/>
        <end position="191"/>
    </location>
</feature>
<feature type="compositionally biased region" description="Basic and acidic residues" evidence="1">
    <location>
        <begin position="26"/>
        <end position="41"/>
    </location>
</feature>